<dbReference type="Proteomes" id="UP001234916">
    <property type="component" value="Chromosome"/>
</dbReference>
<dbReference type="AlphaFoldDB" id="A0AA49FNJ6"/>
<reference evidence="1" key="1">
    <citation type="journal article" date="2023" name="Nat. Microbiol.">
        <title>Enrichment and characterization of a nitric oxide-reducing microbial community in a continuous bioreactor.</title>
        <authorList>
            <person name="Garrido-Amador P."/>
            <person name="Stortenbeker N."/>
            <person name="Wessels H.J.C.T."/>
            <person name="Speth D.R."/>
            <person name="Garcia-Heredia I."/>
            <person name="Kartal B."/>
        </authorList>
    </citation>
    <scope>NUCLEOTIDE SEQUENCE</scope>
    <source>
        <strain evidence="1">MAG1</strain>
    </source>
</reference>
<name>A0AA49FNJ6_9PROT</name>
<evidence type="ECO:0000313" key="1">
    <source>
        <dbReference type="EMBL" id="WIM06845.1"/>
    </source>
</evidence>
<organism evidence="1">
    <name type="scientific">Candidatus Nitricoxidivorans perseverans</name>
    <dbReference type="NCBI Taxonomy" id="2975601"/>
    <lineage>
        <taxon>Bacteria</taxon>
        <taxon>Pseudomonadati</taxon>
        <taxon>Pseudomonadota</taxon>
        <taxon>Betaproteobacteria</taxon>
        <taxon>Nitrosomonadales</taxon>
        <taxon>Sterolibacteriaceae</taxon>
        <taxon>Candidatus Nitricoxidivorans</taxon>
    </lineage>
</organism>
<accession>A0AA49FNJ6</accession>
<dbReference type="KEGG" id="npv:OHM77_06150"/>
<sequence length="127" mass="14424">MANVISIEDFNMSIPTNDGDELRVAVERLGRMLVWHAQNTPAAVWAKAADENWTAGAFWPGKLLHWLNRNRPKREPTAEERATIVELLRGHTLLEEVFAAIIADPDWAIFELSLITDCDRSEEMNVI</sequence>
<dbReference type="EMBL" id="CP107246">
    <property type="protein sequence ID" value="WIM06845.1"/>
    <property type="molecule type" value="Genomic_DNA"/>
</dbReference>
<protein>
    <submittedName>
        <fullName evidence="1">Uncharacterized protein</fullName>
    </submittedName>
</protein>
<gene>
    <name evidence="1" type="ORF">OHM77_06150</name>
</gene>
<proteinExistence type="predicted"/>